<evidence type="ECO:0000313" key="2">
    <source>
        <dbReference type="EMBL" id="RDW59638.1"/>
    </source>
</evidence>
<evidence type="ECO:0000313" key="3">
    <source>
        <dbReference type="Proteomes" id="UP000256645"/>
    </source>
</evidence>
<reference evidence="2 3" key="1">
    <citation type="journal article" date="2018" name="IMA Fungus">
        <title>IMA Genome-F 9: Draft genome sequence of Annulohypoxylon stygium, Aspergillus mulundensis, Berkeleyomyces basicola (syn. Thielaviopsis basicola), Ceratocystis smalleyi, two Cercospora beticola strains, Coleophoma cylindrospora, Fusarium fracticaudum, Phialophora cf. hyalina, and Morchella septimelata.</title>
        <authorList>
            <person name="Wingfield B.D."/>
            <person name="Bills G.F."/>
            <person name="Dong Y."/>
            <person name="Huang W."/>
            <person name="Nel W.J."/>
            <person name="Swalarsk-Parry B.S."/>
            <person name="Vaghefi N."/>
            <person name="Wilken P.M."/>
            <person name="An Z."/>
            <person name="de Beer Z.W."/>
            <person name="De Vos L."/>
            <person name="Chen L."/>
            <person name="Duong T.A."/>
            <person name="Gao Y."/>
            <person name="Hammerbacher A."/>
            <person name="Kikkert J.R."/>
            <person name="Li Y."/>
            <person name="Li H."/>
            <person name="Li K."/>
            <person name="Li Q."/>
            <person name="Liu X."/>
            <person name="Ma X."/>
            <person name="Naidoo K."/>
            <person name="Pethybridge S.J."/>
            <person name="Sun J."/>
            <person name="Steenkamp E.T."/>
            <person name="van der Nest M.A."/>
            <person name="van Wyk S."/>
            <person name="Wingfield M.J."/>
            <person name="Xiong C."/>
            <person name="Yue Q."/>
            <person name="Zhang X."/>
        </authorList>
    </citation>
    <scope>NUCLEOTIDE SEQUENCE [LARGE SCALE GENOMIC DNA]</scope>
    <source>
        <strain evidence="2 3">BP6252</strain>
    </source>
</reference>
<protein>
    <submittedName>
        <fullName evidence="2">Uncharacterized protein</fullName>
    </submittedName>
</protein>
<organism evidence="2 3">
    <name type="scientific">Coleophoma cylindrospora</name>
    <dbReference type="NCBI Taxonomy" id="1849047"/>
    <lineage>
        <taxon>Eukaryota</taxon>
        <taxon>Fungi</taxon>
        <taxon>Dikarya</taxon>
        <taxon>Ascomycota</taxon>
        <taxon>Pezizomycotina</taxon>
        <taxon>Leotiomycetes</taxon>
        <taxon>Helotiales</taxon>
        <taxon>Dermateaceae</taxon>
        <taxon>Coleophoma</taxon>
    </lineage>
</organism>
<evidence type="ECO:0000256" key="1">
    <source>
        <dbReference type="SAM" id="SignalP"/>
    </source>
</evidence>
<dbReference type="Proteomes" id="UP000256645">
    <property type="component" value="Unassembled WGS sequence"/>
</dbReference>
<keyword evidence="3" id="KW-1185">Reference proteome</keyword>
<feature type="chain" id="PRO_5017719178" evidence="1">
    <location>
        <begin position="19"/>
        <end position="214"/>
    </location>
</feature>
<dbReference type="PANTHER" id="PTHR38049:SF2">
    <property type="entry name" value="RICIN B LECTIN DOMAIN-CONTAINING PROTEIN"/>
    <property type="match status" value="1"/>
</dbReference>
<dbReference type="STRING" id="1849047.A0A3D8QDE8"/>
<comment type="caution">
    <text evidence="2">The sequence shown here is derived from an EMBL/GenBank/DDBJ whole genome shotgun (WGS) entry which is preliminary data.</text>
</comment>
<keyword evidence="1" id="KW-0732">Signal</keyword>
<sequence length="214" mass="24292">MALSVIVGIAAIFGTAEAIKETRSKARRDEHRSRKCNLAIRCSKSSQYSATLEGRRIVLSGDKLYVDTGEAYDQPFGHPFAGYYLPYPDTNYSGLISSITDEAPIMNWIYVDRDTYEVKFGTRPYAEHNLKGPFDCTRQDRRLTFGGWEGFVVVQEGNFWALYFDRDNDKLKSKLKAGIPVIEVELLRKELRGEPAMKIEIGEQDVHNSEPQAL</sequence>
<dbReference type="EMBL" id="PDLM01000016">
    <property type="protein sequence ID" value="RDW59638.1"/>
    <property type="molecule type" value="Genomic_DNA"/>
</dbReference>
<accession>A0A3D8QDE8</accession>
<feature type="signal peptide" evidence="1">
    <location>
        <begin position="1"/>
        <end position="18"/>
    </location>
</feature>
<dbReference type="OrthoDB" id="3928002at2759"/>
<gene>
    <name evidence="2" type="ORF">BP6252_12725</name>
</gene>
<proteinExistence type="predicted"/>
<dbReference type="AlphaFoldDB" id="A0A3D8QDE8"/>
<dbReference type="PANTHER" id="PTHR38049">
    <property type="entry name" value="RICIN B LECTIN DOMAIN-CONTAINING PROTEIN"/>
    <property type="match status" value="1"/>
</dbReference>
<name>A0A3D8QDE8_9HELO</name>